<protein>
    <recommendedName>
        <fullName evidence="7">NADP-dependent oxidoreductase domain-containing protein</fullName>
    </recommendedName>
</protein>
<name>A0AAJ8KVJ9_9TREE</name>
<evidence type="ECO:0000256" key="5">
    <source>
        <dbReference type="PIRSR" id="PIRSR000097-2"/>
    </source>
</evidence>
<organism evidence="8 9">
    <name type="scientific">Kwoniella dejecticola CBS 10117</name>
    <dbReference type="NCBI Taxonomy" id="1296121"/>
    <lineage>
        <taxon>Eukaryota</taxon>
        <taxon>Fungi</taxon>
        <taxon>Dikarya</taxon>
        <taxon>Basidiomycota</taxon>
        <taxon>Agaricomycotina</taxon>
        <taxon>Tremellomycetes</taxon>
        <taxon>Tremellales</taxon>
        <taxon>Cryptococcaceae</taxon>
        <taxon>Kwoniella</taxon>
    </lineage>
</organism>
<feature type="site" description="Lowers pKa of active site Tyr" evidence="6">
    <location>
        <position position="79"/>
    </location>
</feature>
<dbReference type="PANTHER" id="PTHR43827:SF3">
    <property type="entry name" value="NADP-DEPENDENT OXIDOREDUCTASE DOMAIN-CONTAINING PROTEIN"/>
    <property type="match status" value="1"/>
</dbReference>
<dbReference type="InterPro" id="IPR036812">
    <property type="entry name" value="NAD(P)_OxRdtase_dom_sf"/>
</dbReference>
<dbReference type="GeneID" id="28971134"/>
<proteinExistence type="inferred from homology"/>
<keyword evidence="3" id="KW-0560">Oxidoreductase</keyword>
<dbReference type="InterPro" id="IPR020471">
    <property type="entry name" value="AKR"/>
</dbReference>
<evidence type="ECO:0000313" key="8">
    <source>
        <dbReference type="EMBL" id="WWC65619.1"/>
    </source>
</evidence>
<dbReference type="InterPro" id="IPR023210">
    <property type="entry name" value="NADP_OxRdtase_dom"/>
</dbReference>
<feature type="active site" description="Proton donor" evidence="4">
    <location>
        <position position="54"/>
    </location>
</feature>
<dbReference type="Gene3D" id="3.20.20.100">
    <property type="entry name" value="NADP-dependent oxidoreductase domain"/>
    <property type="match status" value="1"/>
</dbReference>
<accession>A0AAJ8KVJ9</accession>
<dbReference type="GO" id="GO:0016616">
    <property type="term" value="F:oxidoreductase activity, acting on the CH-OH group of donors, NAD or NADP as acceptor"/>
    <property type="evidence" value="ECO:0007669"/>
    <property type="project" value="UniProtKB-ARBA"/>
</dbReference>
<evidence type="ECO:0000256" key="1">
    <source>
        <dbReference type="ARBA" id="ARBA00007905"/>
    </source>
</evidence>
<gene>
    <name evidence="8" type="ORF">I303_108239</name>
</gene>
<dbReference type="PANTHER" id="PTHR43827">
    <property type="entry name" value="2,5-DIKETO-D-GLUCONIC ACID REDUCTASE"/>
    <property type="match status" value="1"/>
</dbReference>
<evidence type="ECO:0000256" key="4">
    <source>
        <dbReference type="PIRSR" id="PIRSR000097-1"/>
    </source>
</evidence>
<dbReference type="KEGG" id="kdj:28971134"/>
<comment type="similarity">
    <text evidence="1">Belongs to the aldo/keto reductase family.</text>
</comment>
<dbReference type="EMBL" id="CP144540">
    <property type="protein sequence ID" value="WWC65619.1"/>
    <property type="molecule type" value="Genomic_DNA"/>
</dbReference>
<evidence type="ECO:0000256" key="6">
    <source>
        <dbReference type="PIRSR" id="PIRSR000097-3"/>
    </source>
</evidence>
<dbReference type="PRINTS" id="PR00069">
    <property type="entry name" value="ALDKETRDTASE"/>
</dbReference>
<reference evidence="8" key="1">
    <citation type="submission" date="2013-07" db="EMBL/GenBank/DDBJ databases">
        <authorList>
            <consortium name="The Broad Institute Genome Sequencing Platform"/>
            <person name="Cuomo C."/>
            <person name="Litvintseva A."/>
            <person name="Chen Y."/>
            <person name="Heitman J."/>
            <person name="Sun S."/>
            <person name="Springer D."/>
            <person name="Dromer F."/>
            <person name="Young S.K."/>
            <person name="Zeng Q."/>
            <person name="Gargeya S."/>
            <person name="Fitzgerald M."/>
            <person name="Abouelleil A."/>
            <person name="Alvarado L."/>
            <person name="Berlin A.M."/>
            <person name="Chapman S.B."/>
            <person name="Dewar J."/>
            <person name="Goldberg J."/>
            <person name="Griggs A."/>
            <person name="Gujja S."/>
            <person name="Hansen M."/>
            <person name="Howarth C."/>
            <person name="Imamovic A."/>
            <person name="Larimer J."/>
            <person name="McCowan C."/>
            <person name="Murphy C."/>
            <person name="Pearson M."/>
            <person name="Priest M."/>
            <person name="Roberts A."/>
            <person name="Saif S."/>
            <person name="Shea T."/>
            <person name="Sykes S."/>
            <person name="Wortman J."/>
            <person name="Nusbaum C."/>
            <person name="Birren B."/>
        </authorList>
    </citation>
    <scope>NUCLEOTIDE SEQUENCE</scope>
    <source>
        <strain evidence="8">CBS 10117</strain>
    </source>
</reference>
<keyword evidence="9" id="KW-1185">Reference proteome</keyword>
<evidence type="ECO:0000256" key="2">
    <source>
        <dbReference type="ARBA" id="ARBA00022857"/>
    </source>
</evidence>
<dbReference type="AlphaFoldDB" id="A0AAJ8KVJ9"/>
<evidence type="ECO:0000256" key="3">
    <source>
        <dbReference type="ARBA" id="ARBA00023002"/>
    </source>
</evidence>
<dbReference type="Pfam" id="PF00248">
    <property type="entry name" value="Aldo_ket_red"/>
    <property type="match status" value="1"/>
</dbReference>
<feature type="domain" description="NADP-dependent oxidoreductase" evidence="7">
    <location>
        <begin position="31"/>
        <end position="278"/>
    </location>
</feature>
<dbReference type="RefSeq" id="XP_065825859.1">
    <property type="nucleotide sequence ID" value="XM_065969787.1"/>
</dbReference>
<keyword evidence="2" id="KW-0521">NADP</keyword>
<evidence type="ECO:0000259" key="7">
    <source>
        <dbReference type="Pfam" id="PF00248"/>
    </source>
</evidence>
<feature type="binding site" evidence="5">
    <location>
        <position position="114"/>
    </location>
    <ligand>
        <name>substrate</name>
    </ligand>
</feature>
<dbReference type="Proteomes" id="UP000078595">
    <property type="component" value="Chromosome 11"/>
</dbReference>
<sequence>MTEAKVCTIKLNDGVDVPVLAFGTGTAQAWTNTTAIVKLALEKGYRHFDCAWHYKNCVYTGRAIKQSGVPREEIFITCKIGSFEDDPADFDVRTYLYCILKDLQVEYVDLLILHADILVGDLTKAWRGMEQAKKVGLARSIGVSNCSTKSLEQILTVCEIKPSVNQIEFHPYSLPTYKPTLIPLCLGNDIKIAAYASLMSLVRHQGGPVDGVVQRISQERGNGETEGQILLRWSVQTSGGIVITTSSKAERMEEQLQPFLLESCAEDLSAEQLEEISKAGRAEPFRFWGKNWPYFMKGEGGIQACHEDATHRKKPDINGGRGW</sequence>
<reference evidence="8" key="2">
    <citation type="submission" date="2024-02" db="EMBL/GenBank/DDBJ databases">
        <title>Comparative genomics of Cryptococcus and Kwoniella reveals pathogenesis evolution and contrasting modes of karyotype evolution via chromosome fusion or intercentromeric recombination.</title>
        <authorList>
            <person name="Coelho M.A."/>
            <person name="David-Palma M."/>
            <person name="Shea T."/>
            <person name="Bowers K."/>
            <person name="McGinley-Smith S."/>
            <person name="Mohammad A.W."/>
            <person name="Gnirke A."/>
            <person name="Yurkov A.M."/>
            <person name="Nowrousian M."/>
            <person name="Sun S."/>
            <person name="Cuomo C.A."/>
            <person name="Heitman J."/>
        </authorList>
    </citation>
    <scope>NUCLEOTIDE SEQUENCE</scope>
    <source>
        <strain evidence="8">CBS 10117</strain>
    </source>
</reference>
<evidence type="ECO:0000313" key="9">
    <source>
        <dbReference type="Proteomes" id="UP000078595"/>
    </source>
</evidence>
<dbReference type="PIRSF" id="PIRSF000097">
    <property type="entry name" value="AKR"/>
    <property type="match status" value="1"/>
</dbReference>
<dbReference type="SUPFAM" id="SSF51430">
    <property type="entry name" value="NAD(P)-linked oxidoreductase"/>
    <property type="match status" value="1"/>
</dbReference>